<feature type="compositionally biased region" description="Basic and acidic residues" evidence="1">
    <location>
        <begin position="24"/>
        <end position="33"/>
    </location>
</feature>
<sequence>MISLPIQFLIGLHRAPHSRRRSGKQGDKRDNRHNYVATNNNNGLGFLD</sequence>
<name>A0A2P2P346_RHIMU</name>
<dbReference type="EMBL" id="GGEC01068579">
    <property type="protein sequence ID" value="MBX49063.1"/>
    <property type="molecule type" value="Transcribed_RNA"/>
</dbReference>
<dbReference type="AlphaFoldDB" id="A0A2P2P346"/>
<organism evidence="2">
    <name type="scientific">Rhizophora mucronata</name>
    <name type="common">Asiatic mangrove</name>
    <dbReference type="NCBI Taxonomy" id="61149"/>
    <lineage>
        <taxon>Eukaryota</taxon>
        <taxon>Viridiplantae</taxon>
        <taxon>Streptophyta</taxon>
        <taxon>Embryophyta</taxon>
        <taxon>Tracheophyta</taxon>
        <taxon>Spermatophyta</taxon>
        <taxon>Magnoliopsida</taxon>
        <taxon>eudicotyledons</taxon>
        <taxon>Gunneridae</taxon>
        <taxon>Pentapetalae</taxon>
        <taxon>rosids</taxon>
        <taxon>fabids</taxon>
        <taxon>Malpighiales</taxon>
        <taxon>Rhizophoraceae</taxon>
        <taxon>Rhizophora</taxon>
    </lineage>
</organism>
<evidence type="ECO:0000256" key="1">
    <source>
        <dbReference type="SAM" id="MobiDB-lite"/>
    </source>
</evidence>
<proteinExistence type="predicted"/>
<feature type="region of interest" description="Disordered" evidence="1">
    <location>
        <begin position="13"/>
        <end position="48"/>
    </location>
</feature>
<feature type="compositionally biased region" description="Basic residues" evidence="1">
    <location>
        <begin position="14"/>
        <end position="23"/>
    </location>
</feature>
<evidence type="ECO:0000313" key="2">
    <source>
        <dbReference type="EMBL" id="MBX49063.1"/>
    </source>
</evidence>
<reference evidence="2" key="1">
    <citation type="submission" date="2018-02" db="EMBL/GenBank/DDBJ databases">
        <title>Rhizophora mucronata_Transcriptome.</title>
        <authorList>
            <person name="Meera S.P."/>
            <person name="Sreeshan A."/>
            <person name="Augustine A."/>
        </authorList>
    </citation>
    <scope>NUCLEOTIDE SEQUENCE</scope>
    <source>
        <tissue evidence="2">Leaf</tissue>
    </source>
</reference>
<feature type="compositionally biased region" description="Polar residues" evidence="1">
    <location>
        <begin position="36"/>
        <end position="48"/>
    </location>
</feature>
<protein>
    <submittedName>
        <fullName evidence="2">Uncharacterized protein</fullName>
    </submittedName>
</protein>
<accession>A0A2P2P346</accession>